<feature type="binding site" description="in other chain" evidence="8">
    <location>
        <position position="238"/>
    </location>
    <ligand>
        <name>IMP</name>
        <dbReference type="ChEBI" id="CHEBI:58053"/>
        <note>ligand shared between dimeric partners</note>
    </ligand>
</feature>
<dbReference type="GO" id="GO:0044208">
    <property type="term" value="P:'de novo' AMP biosynthetic process"/>
    <property type="evidence" value="ECO:0007669"/>
    <property type="project" value="UniProtKB-UniRule"/>
</dbReference>
<evidence type="ECO:0000256" key="6">
    <source>
        <dbReference type="ARBA" id="ARBA00022842"/>
    </source>
</evidence>
<comment type="similarity">
    <text evidence="8 10">Belongs to the adenylosuccinate synthetase family.</text>
</comment>
<feature type="active site" description="Proton donor" evidence="8">
    <location>
        <position position="42"/>
    </location>
</feature>
<feature type="binding site" evidence="8">
    <location>
        <begin position="41"/>
        <end position="43"/>
    </location>
    <ligand>
        <name>GTP</name>
        <dbReference type="ChEBI" id="CHEBI:37565"/>
    </ligand>
</feature>
<dbReference type="InterPro" id="IPR001114">
    <property type="entry name" value="Adenylosuccinate_synthetase"/>
</dbReference>
<keyword evidence="2 8" id="KW-0436">Ligase</keyword>
<dbReference type="GO" id="GO:0000287">
    <property type="term" value="F:magnesium ion binding"/>
    <property type="evidence" value="ECO:0007669"/>
    <property type="project" value="UniProtKB-UniRule"/>
</dbReference>
<evidence type="ECO:0000256" key="4">
    <source>
        <dbReference type="ARBA" id="ARBA00022741"/>
    </source>
</evidence>
<dbReference type="PROSITE" id="PS00513">
    <property type="entry name" value="ADENYLOSUCCIN_SYN_2"/>
    <property type="match status" value="1"/>
</dbReference>
<dbReference type="PROSITE" id="PS01266">
    <property type="entry name" value="ADENYLOSUCCIN_SYN_1"/>
    <property type="match status" value="1"/>
</dbReference>
<dbReference type="Pfam" id="PF00709">
    <property type="entry name" value="Adenylsucc_synt"/>
    <property type="match status" value="1"/>
</dbReference>
<accession>A0A9D9IX59</accession>
<dbReference type="InterPro" id="IPR042111">
    <property type="entry name" value="Adenylosuccinate_synth_dom3"/>
</dbReference>
<evidence type="ECO:0000256" key="1">
    <source>
        <dbReference type="ARBA" id="ARBA00011738"/>
    </source>
</evidence>
<keyword evidence="5 8" id="KW-0658">Purine biosynthesis</keyword>
<dbReference type="GO" id="GO:0005525">
    <property type="term" value="F:GTP binding"/>
    <property type="evidence" value="ECO:0007669"/>
    <property type="project" value="UniProtKB-UniRule"/>
</dbReference>
<feature type="binding site" description="in other chain" evidence="8">
    <location>
        <position position="130"/>
    </location>
    <ligand>
        <name>IMP</name>
        <dbReference type="ChEBI" id="CHEBI:58053"/>
        <note>ligand shared between dimeric partners</note>
    </ligand>
</feature>
<feature type="binding site" description="in other chain" evidence="8">
    <location>
        <position position="302"/>
    </location>
    <ligand>
        <name>IMP</name>
        <dbReference type="ChEBI" id="CHEBI:58053"/>
        <note>ligand shared between dimeric partners</note>
    </ligand>
</feature>
<comment type="catalytic activity">
    <reaction evidence="8 10">
        <text>IMP + L-aspartate + GTP = N(6)-(1,2-dicarboxyethyl)-AMP + GDP + phosphate + 2 H(+)</text>
        <dbReference type="Rhea" id="RHEA:15753"/>
        <dbReference type="ChEBI" id="CHEBI:15378"/>
        <dbReference type="ChEBI" id="CHEBI:29991"/>
        <dbReference type="ChEBI" id="CHEBI:37565"/>
        <dbReference type="ChEBI" id="CHEBI:43474"/>
        <dbReference type="ChEBI" id="CHEBI:57567"/>
        <dbReference type="ChEBI" id="CHEBI:58053"/>
        <dbReference type="ChEBI" id="CHEBI:58189"/>
        <dbReference type="EC" id="6.3.4.4"/>
    </reaction>
</comment>
<dbReference type="EC" id="6.3.4.4" evidence="8 10"/>
<comment type="cofactor">
    <cofactor evidence="8">
        <name>Mg(2+)</name>
        <dbReference type="ChEBI" id="CHEBI:18420"/>
    </cofactor>
    <text evidence="8">Binds 1 Mg(2+) ion per subunit.</text>
</comment>
<dbReference type="InterPro" id="IPR042110">
    <property type="entry name" value="Adenylosuccinate_synth_dom2"/>
</dbReference>
<evidence type="ECO:0000256" key="2">
    <source>
        <dbReference type="ARBA" id="ARBA00022598"/>
    </source>
</evidence>
<feature type="binding site" evidence="8">
    <location>
        <begin position="410"/>
        <end position="412"/>
    </location>
    <ligand>
        <name>GTP</name>
        <dbReference type="ChEBI" id="CHEBI:37565"/>
    </ligand>
</feature>
<gene>
    <name evidence="8" type="primary">purA</name>
    <name evidence="11" type="ORF">IAB76_02395</name>
</gene>
<dbReference type="GO" id="GO:0046040">
    <property type="term" value="P:IMP metabolic process"/>
    <property type="evidence" value="ECO:0007669"/>
    <property type="project" value="TreeGrafter"/>
</dbReference>
<feature type="binding site" evidence="8">
    <location>
        <begin position="13"/>
        <end position="19"/>
    </location>
    <ligand>
        <name>GTP</name>
        <dbReference type="ChEBI" id="CHEBI:37565"/>
    </ligand>
</feature>
<dbReference type="Gene3D" id="1.10.300.10">
    <property type="entry name" value="Adenylosuccinate Synthetase, subunit A, domain 2"/>
    <property type="match status" value="1"/>
</dbReference>
<dbReference type="SUPFAM" id="SSF52540">
    <property type="entry name" value="P-loop containing nucleoside triphosphate hydrolases"/>
    <property type="match status" value="1"/>
</dbReference>
<keyword evidence="8" id="KW-0963">Cytoplasm</keyword>
<dbReference type="NCBIfam" id="TIGR00184">
    <property type="entry name" value="purA"/>
    <property type="match status" value="1"/>
</dbReference>
<feature type="binding site" description="in other chain" evidence="8">
    <location>
        <begin position="14"/>
        <end position="17"/>
    </location>
    <ligand>
        <name>IMP</name>
        <dbReference type="ChEBI" id="CHEBI:58053"/>
        <note>ligand shared between dimeric partners</note>
    </ligand>
</feature>
<dbReference type="NCBIfam" id="NF002223">
    <property type="entry name" value="PRK01117.1"/>
    <property type="match status" value="1"/>
</dbReference>
<reference evidence="11" key="1">
    <citation type="submission" date="2020-10" db="EMBL/GenBank/DDBJ databases">
        <authorList>
            <person name="Gilroy R."/>
        </authorList>
    </citation>
    <scope>NUCLEOTIDE SEQUENCE</scope>
    <source>
        <strain evidence="11">B3-1481</strain>
    </source>
</reference>
<comment type="function">
    <text evidence="8">Plays an important role in the de novo pathway of purine nucleotide biosynthesis. Catalyzes the first committed step in the biosynthesis of AMP from IMP.</text>
</comment>
<dbReference type="InterPro" id="IPR033128">
    <property type="entry name" value="Adenylosuccin_syn_Lys_AS"/>
</dbReference>
<evidence type="ECO:0000313" key="12">
    <source>
        <dbReference type="Proteomes" id="UP000823769"/>
    </source>
</evidence>
<feature type="binding site" evidence="8">
    <location>
        <begin position="330"/>
        <end position="332"/>
    </location>
    <ligand>
        <name>GTP</name>
        <dbReference type="ChEBI" id="CHEBI:37565"/>
    </ligand>
</feature>
<comment type="subunit">
    <text evidence="1 8">Homodimer.</text>
</comment>
<evidence type="ECO:0000313" key="11">
    <source>
        <dbReference type="EMBL" id="MBO8479946.1"/>
    </source>
</evidence>
<dbReference type="InterPro" id="IPR018220">
    <property type="entry name" value="Adenylosuccin_syn_GTP-bd"/>
</dbReference>
<feature type="binding site" evidence="8">
    <location>
        <position position="14"/>
    </location>
    <ligand>
        <name>Mg(2+)</name>
        <dbReference type="ChEBI" id="CHEBI:18420"/>
    </ligand>
</feature>
<evidence type="ECO:0000256" key="10">
    <source>
        <dbReference type="RuleBase" id="RU000520"/>
    </source>
</evidence>
<reference evidence="11" key="2">
    <citation type="journal article" date="2021" name="PeerJ">
        <title>Extensive microbial diversity within the chicken gut microbiome revealed by metagenomics and culture.</title>
        <authorList>
            <person name="Gilroy R."/>
            <person name="Ravi A."/>
            <person name="Getino M."/>
            <person name="Pursley I."/>
            <person name="Horton D.L."/>
            <person name="Alikhan N.F."/>
            <person name="Baker D."/>
            <person name="Gharbi K."/>
            <person name="Hall N."/>
            <person name="Watson M."/>
            <person name="Adriaenssens E.M."/>
            <person name="Foster-Nyarko E."/>
            <person name="Jarju S."/>
            <person name="Secka A."/>
            <person name="Antonio M."/>
            <person name="Oren A."/>
            <person name="Chaudhuri R.R."/>
            <person name="La Ragione R."/>
            <person name="Hildebrand F."/>
            <person name="Pallen M.J."/>
        </authorList>
    </citation>
    <scope>NUCLEOTIDE SEQUENCE</scope>
    <source>
        <strain evidence="11">B3-1481</strain>
    </source>
</reference>
<dbReference type="CDD" id="cd03108">
    <property type="entry name" value="AdSS"/>
    <property type="match status" value="1"/>
</dbReference>
<feature type="binding site" description="in other chain" evidence="8">
    <location>
        <position position="223"/>
    </location>
    <ligand>
        <name>IMP</name>
        <dbReference type="ChEBI" id="CHEBI:58053"/>
        <note>ligand shared between dimeric partners</note>
    </ligand>
</feature>
<feature type="binding site" evidence="8">
    <location>
        <position position="41"/>
    </location>
    <ligand>
        <name>Mg(2+)</name>
        <dbReference type="ChEBI" id="CHEBI:18420"/>
    </ligand>
</feature>
<feature type="active site" evidence="9">
    <location>
        <position position="141"/>
    </location>
</feature>
<comment type="subcellular location">
    <subcellularLocation>
        <location evidence="8">Cytoplasm</location>
    </subcellularLocation>
</comment>
<evidence type="ECO:0000256" key="9">
    <source>
        <dbReference type="PROSITE-ProRule" id="PRU10134"/>
    </source>
</evidence>
<dbReference type="InterPro" id="IPR027417">
    <property type="entry name" value="P-loop_NTPase"/>
</dbReference>
<dbReference type="SMART" id="SM00788">
    <property type="entry name" value="Adenylsucc_synt"/>
    <property type="match status" value="1"/>
</dbReference>
<name>A0A9D9IX59_9BACT</name>
<keyword evidence="7 8" id="KW-0342">GTP-binding</keyword>
<dbReference type="InterPro" id="IPR042109">
    <property type="entry name" value="Adenylosuccinate_synth_dom1"/>
</dbReference>
<evidence type="ECO:0000256" key="8">
    <source>
        <dbReference type="HAMAP-Rule" id="MF_00011"/>
    </source>
</evidence>
<dbReference type="AlphaFoldDB" id="A0A9D9IX59"/>
<proteinExistence type="inferred from homology"/>
<evidence type="ECO:0000256" key="5">
    <source>
        <dbReference type="ARBA" id="ARBA00022755"/>
    </source>
</evidence>
<feature type="binding site" description="in other chain" evidence="8">
    <location>
        <begin position="39"/>
        <end position="42"/>
    </location>
    <ligand>
        <name>IMP</name>
        <dbReference type="ChEBI" id="CHEBI:58053"/>
        <note>ligand shared between dimeric partners</note>
    </ligand>
</feature>
<keyword evidence="4 8" id="KW-0547">Nucleotide-binding</keyword>
<dbReference type="HAMAP" id="MF_00011">
    <property type="entry name" value="Adenylosucc_synth"/>
    <property type="match status" value="1"/>
</dbReference>
<feature type="binding site" evidence="8">
    <location>
        <position position="144"/>
    </location>
    <ligand>
        <name>IMP</name>
        <dbReference type="ChEBI" id="CHEBI:58053"/>
        <note>ligand shared between dimeric partners</note>
    </ligand>
</feature>
<sequence length="421" mass="46480">MKKLDVVLGLQWGDEGKGKVVDVLTPGYKVIARFQGGPNAGHSLKFGGDGFVLHTVPSGIFREDSMNIIGNGVVIDPVILMDEIRSIEEKIGPISGRLQISKRAQLILPTHRMLDAASEAAKGKSKIGSTLKGIGPTYMDKTGRNGLRVGDILSPEFLQRYEALKTKHLGMLAQYDFEFDITEYERKWLAAIEELKRFDFIDSEIAVNRYIDDDVPVLAEGAQGSMLDIDFGTYPFVTSSNTMSAGVCTGLGIAPCRVGKVIGIFKAYCTRVGSGPFPTELFDETGEKLRRIGKEFGATTGRPRRCGWLDMVALKYAVMMNGVTELIMMKADVLNSFSTIKVATAYELDGRRLDHFPFECGENVTPVYREFKGWDCDICGVRDYDDFPAELKDYIAFIEQETGCPVSIISTGADRSEIVIR</sequence>
<protein>
    <recommendedName>
        <fullName evidence="8 10">Adenylosuccinate synthetase</fullName>
        <shortName evidence="8">AMPSase</shortName>
        <shortName evidence="8">AdSS</shortName>
        <ecNumber evidence="8 10">6.3.4.4</ecNumber>
    </recommendedName>
    <alternativeName>
        <fullName evidence="8">IMP--aspartate ligase</fullName>
    </alternativeName>
</protein>
<evidence type="ECO:0000256" key="7">
    <source>
        <dbReference type="ARBA" id="ARBA00023134"/>
    </source>
</evidence>
<dbReference type="PANTHER" id="PTHR11846:SF0">
    <property type="entry name" value="ADENYLOSUCCINATE SYNTHETASE"/>
    <property type="match status" value="1"/>
</dbReference>
<feature type="active site" description="Proton acceptor" evidence="8">
    <location>
        <position position="14"/>
    </location>
</feature>
<dbReference type="GO" id="GO:0005737">
    <property type="term" value="C:cytoplasm"/>
    <property type="evidence" value="ECO:0007669"/>
    <property type="project" value="UniProtKB-SubCell"/>
</dbReference>
<dbReference type="Gene3D" id="3.90.170.10">
    <property type="entry name" value="Adenylosuccinate Synthetase, subunit A, domain 3"/>
    <property type="match status" value="1"/>
</dbReference>
<organism evidence="11 12">
    <name type="scientific">Candidatus Cryptobacteroides avistercoris</name>
    <dbReference type="NCBI Taxonomy" id="2840758"/>
    <lineage>
        <taxon>Bacteria</taxon>
        <taxon>Pseudomonadati</taxon>
        <taxon>Bacteroidota</taxon>
        <taxon>Bacteroidia</taxon>
        <taxon>Bacteroidales</taxon>
        <taxon>Candidatus Cryptobacteroides</taxon>
    </lineage>
</organism>
<keyword evidence="3 8" id="KW-0479">Metal-binding</keyword>
<feature type="binding site" evidence="8">
    <location>
        <begin position="298"/>
        <end position="304"/>
    </location>
    <ligand>
        <name>substrate</name>
    </ligand>
</feature>
<comment type="caution">
    <text evidence="11">The sequence shown here is derived from an EMBL/GenBank/DDBJ whole genome shotgun (WGS) entry which is preliminary data.</text>
</comment>
<dbReference type="Proteomes" id="UP000823769">
    <property type="component" value="Unassembled WGS sequence"/>
</dbReference>
<feature type="binding site" evidence="8">
    <location>
        <position position="304"/>
    </location>
    <ligand>
        <name>GTP</name>
        <dbReference type="ChEBI" id="CHEBI:37565"/>
    </ligand>
</feature>
<evidence type="ECO:0000256" key="3">
    <source>
        <dbReference type="ARBA" id="ARBA00022723"/>
    </source>
</evidence>
<comment type="pathway">
    <text evidence="8 10">Purine metabolism; AMP biosynthesis via de novo pathway; AMP from IMP: step 1/2.</text>
</comment>
<keyword evidence="6 8" id="KW-0460">Magnesium</keyword>
<dbReference type="FunFam" id="3.90.170.10:FF:000001">
    <property type="entry name" value="Adenylosuccinate synthetase"/>
    <property type="match status" value="1"/>
</dbReference>
<dbReference type="EMBL" id="JADILW010000035">
    <property type="protein sequence ID" value="MBO8479946.1"/>
    <property type="molecule type" value="Genomic_DNA"/>
</dbReference>
<dbReference type="PANTHER" id="PTHR11846">
    <property type="entry name" value="ADENYLOSUCCINATE SYNTHETASE"/>
    <property type="match status" value="1"/>
</dbReference>
<dbReference type="Gene3D" id="3.40.440.10">
    <property type="entry name" value="Adenylosuccinate Synthetase, subunit A, domain 1"/>
    <property type="match status" value="1"/>
</dbReference>
<dbReference type="GO" id="GO:0004019">
    <property type="term" value="F:adenylosuccinate synthase activity"/>
    <property type="evidence" value="ECO:0007669"/>
    <property type="project" value="UniProtKB-UniRule"/>
</dbReference>